<dbReference type="PANTHER" id="PTHR44591:SF3">
    <property type="entry name" value="RESPONSE REGULATORY DOMAIN-CONTAINING PROTEIN"/>
    <property type="match status" value="1"/>
</dbReference>
<evidence type="ECO:0000313" key="5">
    <source>
        <dbReference type="Proteomes" id="UP000777935"/>
    </source>
</evidence>
<dbReference type="Gene3D" id="3.40.50.2300">
    <property type="match status" value="1"/>
</dbReference>
<gene>
    <name evidence="4" type="ORF">HRQ87_14750</name>
</gene>
<protein>
    <submittedName>
        <fullName evidence="4">Response regulator</fullName>
    </submittedName>
</protein>
<evidence type="ECO:0000313" key="4">
    <source>
        <dbReference type="EMBL" id="NSX56060.1"/>
    </source>
</evidence>
<organism evidence="4 5">
    <name type="scientific">Parasulfitobacter algicola</name>
    <dbReference type="NCBI Taxonomy" id="2614809"/>
    <lineage>
        <taxon>Bacteria</taxon>
        <taxon>Pseudomonadati</taxon>
        <taxon>Pseudomonadota</taxon>
        <taxon>Alphaproteobacteria</taxon>
        <taxon>Rhodobacterales</taxon>
        <taxon>Roseobacteraceae</taxon>
        <taxon>Parasulfitobacter</taxon>
    </lineage>
</organism>
<evidence type="ECO:0000259" key="3">
    <source>
        <dbReference type="PROSITE" id="PS50110"/>
    </source>
</evidence>
<dbReference type="EMBL" id="JABUFE010000009">
    <property type="protein sequence ID" value="NSX56060.1"/>
    <property type="molecule type" value="Genomic_DNA"/>
</dbReference>
<keyword evidence="5" id="KW-1185">Reference proteome</keyword>
<evidence type="ECO:0000256" key="2">
    <source>
        <dbReference type="PROSITE-ProRule" id="PRU00169"/>
    </source>
</evidence>
<accession>A0ABX2IUS5</accession>
<feature type="modified residue" description="4-aspartylphosphate" evidence="2">
    <location>
        <position position="72"/>
    </location>
</feature>
<name>A0ABX2IUS5_9RHOB</name>
<sequence length="238" mass="25972">MDTFDKFTMTPTPTSARPLLGLTVLVVEDSRFACEAIRLLCLRSGARIRRADCLRSARRHLQAYRPSVLIADLGLPDGSGADLIRELSQVKPRVDVILAISGDSNSKQTALDAGADAFISKPMESLAAFQEIVLSQLPADQRPRGPRVLPDDMIAPDMMAYQDDMAHVADVISNDPDDTMLEYLTQFLSGVAQSARDQELMIAVKSLASDRMDGKPTRSSLARLSAMVQERVNGKIAI</sequence>
<dbReference type="PANTHER" id="PTHR44591">
    <property type="entry name" value="STRESS RESPONSE REGULATOR PROTEIN 1"/>
    <property type="match status" value="1"/>
</dbReference>
<evidence type="ECO:0000256" key="1">
    <source>
        <dbReference type="ARBA" id="ARBA00022553"/>
    </source>
</evidence>
<dbReference type="Pfam" id="PF00072">
    <property type="entry name" value="Response_reg"/>
    <property type="match status" value="1"/>
</dbReference>
<dbReference type="SUPFAM" id="SSF52172">
    <property type="entry name" value="CheY-like"/>
    <property type="match status" value="1"/>
</dbReference>
<comment type="caution">
    <text evidence="4">The sequence shown here is derived from an EMBL/GenBank/DDBJ whole genome shotgun (WGS) entry which is preliminary data.</text>
</comment>
<dbReference type="InterPro" id="IPR001789">
    <property type="entry name" value="Sig_transdc_resp-reg_receiver"/>
</dbReference>
<dbReference type="CDD" id="cd00156">
    <property type="entry name" value="REC"/>
    <property type="match status" value="1"/>
</dbReference>
<dbReference type="Proteomes" id="UP000777935">
    <property type="component" value="Unassembled WGS sequence"/>
</dbReference>
<proteinExistence type="predicted"/>
<dbReference type="PROSITE" id="PS50110">
    <property type="entry name" value="RESPONSE_REGULATORY"/>
    <property type="match status" value="1"/>
</dbReference>
<dbReference type="InterPro" id="IPR011006">
    <property type="entry name" value="CheY-like_superfamily"/>
</dbReference>
<reference evidence="4 5" key="1">
    <citation type="submission" date="2020-06" db="EMBL/GenBank/DDBJ databases">
        <title>Sulfitobacter algicola sp. nov., isolated from green algae.</title>
        <authorList>
            <person name="Wang C."/>
        </authorList>
    </citation>
    <scope>NUCLEOTIDE SEQUENCE [LARGE SCALE GENOMIC DNA]</scope>
    <source>
        <strain evidence="4 5">1151</strain>
    </source>
</reference>
<dbReference type="SMART" id="SM00448">
    <property type="entry name" value="REC"/>
    <property type="match status" value="1"/>
</dbReference>
<feature type="domain" description="Response regulatory" evidence="3">
    <location>
        <begin position="23"/>
        <end position="136"/>
    </location>
</feature>
<keyword evidence="1 2" id="KW-0597">Phosphoprotein</keyword>
<dbReference type="InterPro" id="IPR050595">
    <property type="entry name" value="Bact_response_regulator"/>
</dbReference>
<dbReference type="RefSeq" id="WP_174139208.1">
    <property type="nucleotide sequence ID" value="NZ_JABUFE010000009.1"/>
</dbReference>